<keyword evidence="2" id="KW-1185">Reference proteome</keyword>
<dbReference type="Proteomes" id="UP000614350">
    <property type="component" value="Unassembled WGS sequence"/>
</dbReference>
<organism evidence="1 2">
    <name type="scientific">Vespula vulgaris</name>
    <name type="common">Yellow jacket</name>
    <name type="synonym">Wasp</name>
    <dbReference type="NCBI Taxonomy" id="7454"/>
    <lineage>
        <taxon>Eukaryota</taxon>
        <taxon>Metazoa</taxon>
        <taxon>Ecdysozoa</taxon>
        <taxon>Arthropoda</taxon>
        <taxon>Hexapoda</taxon>
        <taxon>Insecta</taxon>
        <taxon>Pterygota</taxon>
        <taxon>Neoptera</taxon>
        <taxon>Endopterygota</taxon>
        <taxon>Hymenoptera</taxon>
        <taxon>Apocrita</taxon>
        <taxon>Aculeata</taxon>
        <taxon>Vespoidea</taxon>
        <taxon>Vespidae</taxon>
        <taxon>Vespinae</taxon>
        <taxon>Vespula</taxon>
    </lineage>
</organism>
<dbReference type="EMBL" id="JACSEA010000005">
    <property type="protein sequence ID" value="KAF7400520.1"/>
    <property type="molecule type" value="Genomic_DNA"/>
</dbReference>
<name>A0A834N982_VESVU</name>
<accession>A0A834N982</accession>
<dbReference type="CDD" id="cd04301">
    <property type="entry name" value="NAT_SF"/>
    <property type="match status" value="1"/>
</dbReference>
<evidence type="ECO:0000313" key="1">
    <source>
        <dbReference type="EMBL" id="KAF7400520.1"/>
    </source>
</evidence>
<sequence>MGTRKRMSSYRLWGSTEDGAIEFESLTNDTLSGALDVIRKSFFIRENVCKGVELIKEPGAADELIELCLNAAKDGVSVVAIDVKSGEVVGALFNKIQVAGSPTDKSSFELFSENCKYKSSKALVDFMIDVDGYINLFKHYNVKYILEIMFLATLPNFGKRRIGELLISSSLEIARELKRGKSVKIPVTINNNNFIENYDIIPTLSSSIATSDYSKKICMKLGFEILLERNFDQYEFNDKKFSDRIDEKNQTFIVFAKRIL</sequence>
<dbReference type="GO" id="GO:0008080">
    <property type="term" value="F:N-acetyltransferase activity"/>
    <property type="evidence" value="ECO:0007669"/>
    <property type="project" value="TreeGrafter"/>
</dbReference>
<proteinExistence type="predicted"/>
<dbReference type="PANTHER" id="PTHR20905">
    <property type="entry name" value="N-ACETYLTRANSFERASE-RELATED"/>
    <property type="match status" value="1"/>
</dbReference>
<comment type="caution">
    <text evidence="1">The sequence shown here is derived from an EMBL/GenBank/DDBJ whole genome shotgun (WGS) entry which is preliminary data.</text>
</comment>
<reference evidence="1" key="1">
    <citation type="journal article" date="2020" name="G3 (Bethesda)">
        <title>High-Quality Assemblies for Three Invasive Social Wasps from the &lt;i&gt;Vespula&lt;/i&gt; Genus.</title>
        <authorList>
            <person name="Harrop T.W.R."/>
            <person name="Guhlin J."/>
            <person name="McLaughlin G.M."/>
            <person name="Permina E."/>
            <person name="Stockwell P."/>
            <person name="Gilligan J."/>
            <person name="Le Lec M.F."/>
            <person name="Gruber M.A.M."/>
            <person name="Quinn O."/>
            <person name="Lovegrove M."/>
            <person name="Duncan E.J."/>
            <person name="Remnant E.J."/>
            <person name="Van Eeckhoven J."/>
            <person name="Graham B."/>
            <person name="Knapp R.A."/>
            <person name="Langford K.W."/>
            <person name="Kronenberg Z."/>
            <person name="Press M.O."/>
            <person name="Eacker S.M."/>
            <person name="Wilson-Rankin E.E."/>
            <person name="Purcell J."/>
            <person name="Lester P.J."/>
            <person name="Dearden P.K."/>
        </authorList>
    </citation>
    <scope>NUCLEOTIDE SEQUENCE</scope>
    <source>
        <strain evidence="1">Marl-1</strain>
    </source>
</reference>
<dbReference type="Gene3D" id="3.40.630.30">
    <property type="match status" value="1"/>
</dbReference>
<protein>
    <submittedName>
        <fullName evidence="1">Uncharacterized protein</fullName>
    </submittedName>
</protein>
<dbReference type="AlphaFoldDB" id="A0A834N982"/>
<dbReference type="PANTHER" id="PTHR20905:SF28">
    <property type="entry name" value="GH28833P-RELATED"/>
    <property type="match status" value="1"/>
</dbReference>
<dbReference type="InterPro" id="IPR016181">
    <property type="entry name" value="Acyl_CoA_acyltransferase"/>
</dbReference>
<gene>
    <name evidence="1" type="ORF">HZH66_005704</name>
</gene>
<dbReference type="SUPFAM" id="SSF55729">
    <property type="entry name" value="Acyl-CoA N-acyltransferases (Nat)"/>
    <property type="match status" value="1"/>
</dbReference>
<evidence type="ECO:0000313" key="2">
    <source>
        <dbReference type="Proteomes" id="UP000614350"/>
    </source>
</evidence>